<comment type="caution">
    <text evidence="1">The sequence shown here is derived from an EMBL/GenBank/DDBJ whole genome shotgun (WGS) entry which is preliminary data.</text>
</comment>
<proteinExistence type="predicted"/>
<dbReference type="RefSeq" id="WP_157807684.1">
    <property type="nucleotide sequence ID" value="NZ_PGFA01000004.1"/>
</dbReference>
<reference evidence="1 2" key="1">
    <citation type="submission" date="2017-11" db="EMBL/GenBank/DDBJ databases">
        <title>Genomic Encyclopedia of Archaeal and Bacterial Type Strains, Phase II (KMG-II): From Individual Species to Whole Genera.</title>
        <authorList>
            <person name="Goeker M."/>
        </authorList>
    </citation>
    <scope>NUCLEOTIDE SEQUENCE [LARGE SCALE GENOMIC DNA]</scope>
    <source>
        <strain evidence="1 2">DSM 11115</strain>
    </source>
</reference>
<evidence type="ECO:0000313" key="1">
    <source>
        <dbReference type="EMBL" id="PJJ48430.1"/>
    </source>
</evidence>
<evidence type="ECO:0000313" key="2">
    <source>
        <dbReference type="Proteomes" id="UP000228535"/>
    </source>
</evidence>
<protein>
    <submittedName>
        <fullName evidence="1">YD repeat-containing protein</fullName>
    </submittedName>
</protein>
<dbReference type="InterPro" id="IPR006530">
    <property type="entry name" value="YD"/>
</dbReference>
<dbReference type="OrthoDB" id="9814627at2"/>
<dbReference type="Proteomes" id="UP000228535">
    <property type="component" value="Unassembled WGS sequence"/>
</dbReference>
<name>A0A2M9ARX5_9BACT</name>
<dbReference type="InterPro" id="IPR031325">
    <property type="entry name" value="RHS_repeat"/>
</dbReference>
<gene>
    <name evidence="1" type="ORF">CLV45_4137</name>
</gene>
<dbReference type="Pfam" id="PF05593">
    <property type="entry name" value="RHS_repeat"/>
    <property type="match status" value="1"/>
</dbReference>
<dbReference type="Gene3D" id="2.180.10.10">
    <property type="entry name" value="RHS repeat-associated core"/>
    <property type="match status" value="1"/>
</dbReference>
<accession>A0A2M9ARX5</accession>
<keyword evidence="2" id="KW-1185">Reference proteome</keyword>
<sequence length="1184" mass="132348">MTERLSAGTPPPPEAAALGKFAEIPVSLYSGVPSITIPIYDVQLRGLTLPISLNYHAGGVRVSEIASSVGLGWALQAGGSISSTVLGKDDFAPTGYANGAWPVPHDRPLSPLYTSNDYLYCMRATGTSPAGTPAYVYTSSFDTQPDLYYYSMCGRSGKFFHTQEGKAHPVPYEPVAIERGNGYTIVDEKGNQFFFQKQEIATTYIIRYGGHSSPQDDYAPRSTVFYLSRVETPTHESITLSYDTLTYGYNSLGSYTRYRTSGSTLGCADKVETHTENLTRVQGLRLSAIRSSRGDFVEFRYSSCDRTDLPRTKALKQILVHKGSTIQRFDLGFGYFNIPEARSDCDRATFVEGPPKCRLKLASVTESGKPSYVIKYREDLPFPSRLSQAQDHWGYFNNQTGTLLPKDLSKGFYTGGDREPHVEMMQTGIIQSLRYPTGGWTEYEFEPNTYRHAAGTTSYEIKQQPISIFAGRDSDLTPGPNDRKDTTITFTVPHNIQPYSTQAILRTGCGFRTPQVTPQFRVELQGPDNFRRTFGGTTDPKVDFTEKLELAPGEYTLTATTYGYCPDDYFRLMWTEVVTKQTPDTTRLAGGLRIREIRSFASKNDPEPLRQYYRYSPLQDSTQSSGRIQSLPSYSYYTTENRYSNLNQTAVEGECRYIAQSSNSIEPLGNIQGGNVAYTSVLVFKDKTGEHGLTHHTFSWKEDEAPYGHGFPFTPATSFDWQRGLPLQVTQYSRKTGAAVYQPLARTVSHYYHNYTPPGRGQCEDCSNFTLPNRPNETHAVGLNIVILRPEFFLPGARIPTVVPSEFVIQSFKYLSTWSYLYQKDEYAYNPSDSTKYRVVRTFYKYDNPTHAQLTRTQTLTSAGDTLTLQQRYALDYDTAAASSAVAFGLTTLARRHILTNIVEQQQWLTKQGSNYLLGGRIAQYRGILPTHDFVLQPASPIPAAQFTASAISDGSFLQDSRYRPTLGYELFDGLGNILQARHYRAGPQSFLWGYSATQPIARALNAEYNQLAYTSFEPNCPSRWRHPLTNPTPGGHTGQQCYPLLSPVACDSLPAGEYQFSCWATAKPDIYLNSLIVPNAVSPVGPLDPSGFQQYSGILKMMAERNRVAVSGTPTTRLDELRLHPVGSQLTTYTHDPLTGMTSQTDVNGRTASYEYDALGRLQRVRDEQGNILTQQEYHYARP</sequence>
<dbReference type="EMBL" id="PGFA01000004">
    <property type="protein sequence ID" value="PJJ48430.1"/>
    <property type="molecule type" value="Genomic_DNA"/>
</dbReference>
<dbReference type="NCBIfam" id="TIGR01643">
    <property type="entry name" value="YD_repeat_2x"/>
    <property type="match status" value="1"/>
</dbReference>
<organism evidence="1 2">
    <name type="scientific">Hymenobacter chitinivorans DSM 11115</name>
    <dbReference type="NCBI Taxonomy" id="1121954"/>
    <lineage>
        <taxon>Bacteria</taxon>
        <taxon>Pseudomonadati</taxon>
        <taxon>Bacteroidota</taxon>
        <taxon>Cytophagia</taxon>
        <taxon>Cytophagales</taxon>
        <taxon>Hymenobacteraceae</taxon>
        <taxon>Hymenobacter</taxon>
    </lineage>
</organism>
<dbReference type="AlphaFoldDB" id="A0A2M9ARX5"/>